<organism evidence="1 2">
    <name type="scientific">Ricinus communis</name>
    <name type="common">Castor bean</name>
    <dbReference type="NCBI Taxonomy" id="3988"/>
    <lineage>
        <taxon>Eukaryota</taxon>
        <taxon>Viridiplantae</taxon>
        <taxon>Streptophyta</taxon>
        <taxon>Embryophyta</taxon>
        <taxon>Tracheophyta</taxon>
        <taxon>Spermatophyta</taxon>
        <taxon>Magnoliopsida</taxon>
        <taxon>eudicotyledons</taxon>
        <taxon>Gunneridae</taxon>
        <taxon>Pentapetalae</taxon>
        <taxon>rosids</taxon>
        <taxon>fabids</taxon>
        <taxon>Malpighiales</taxon>
        <taxon>Euphorbiaceae</taxon>
        <taxon>Acalyphoideae</taxon>
        <taxon>Acalypheae</taxon>
        <taxon>Ricinus</taxon>
    </lineage>
</organism>
<accession>B9R8C0</accession>
<keyword evidence="2" id="KW-1185">Reference proteome</keyword>
<evidence type="ECO:0000313" key="1">
    <source>
        <dbReference type="EMBL" id="EEF52750.1"/>
    </source>
</evidence>
<dbReference type="AlphaFoldDB" id="B9R8C0"/>
<gene>
    <name evidence="1" type="ORF">RCOM_1598580</name>
</gene>
<dbReference type="Proteomes" id="UP000008311">
    <property type="component" value="Unassembled WGS sequence"/>
</dbReference>
<evidence type="ECO:0000313" key="2">
    <source>
        <dbReference type="Proteomes" id="UP000008311"/>
    </source>
</evidence>
<protein>
    <submittedName>
        <fullName evidence="1">Uncharacterized protein</fullName>
    </submittedName>
</protein>
<proteinExistence type="predicted"/>
<dbReference type="EMBL" id="EQ973772">
    <property type="protein sequence ID" value="EEF52750.1"/>
    <property type="molecule type" value="Genomic_DNA"/>
</dbReference>
<name>B9R8C0_RICCO</name>
<dbReference type="InParanoid" id="B9R8C0"/>
<sequence length="70" mass="7157">MDAGYLTRASTTHPLLHAAVHSIAAAIHVVGAAVQTTTAAVHAAAVFKPPLLASFSTAAPSQVRKATKKR</sequence>
<reference evidence="2" key="1">
    <citation type="journal article" date="2010" name="Nat. Biotechnol.">
        <title>Draft genome sequence of the oilseed species Ricinus communis.</title>
        <authorList>
            <person name="Chan A.P."/>
            <person name="Crabtree J."/>
            <person name="Zhao Q."/>
            <person name="Lorenzi H."/>
            <person name="Orvis J."/>
            <person name="Puiu D."/>
            <person name="Melake-Berhan A."/>
            <person name="Jones K.M."/>
            <person name="Redman J."/>
            <person name="Chen G."/>
            <person name="Cahoon E.B."/>
            <person name="Gedil M."/>
            <person name="Stanke M."/>
            <person name="Haas B.J."/>
            <person name="Wortman J.R."/>
            <person name="Fraser-Liggett C.M."/>
            <person name="Ravel J."/>
            <person name="Rabinowicz P.D."/>
        </authorList>
    </citation>
    <scope>NUCLEOTIDE SEQUENCE [LARGE SCALE GENOMIC DNA]</scope>
    <source>
        <strain evidence="2">cv. Hale</strain>
    </source>
</reference>